<dbReference type="GO" id="GO:0046872">
    <property type="term" value="F:metal ion binding"/>
    <property type="evidence" value="ECO:0007669"/>
    <property type="project" value="UniProtKB-KW"/>
</dbReference>
<evidence type="ECO:0000256" key="7">
    <source>
        <dbReference type="ARBA" id="ARBA00023004"/>
    </source>
</evidence>
<evidence type="ECO:0000256" key="1">
    <source>
        <dbReference type="ARBA" id="ARBA00001971"/>
    </source>
</evidence>
<dbReference type="PROSITE" id="PS51402">
    <property type="entry name" value="CATALASE_3"/>
    <property type="match status" value="1"/>
</dbReference>
<reference evidence="15 16" key="1">
    <citation type="submission" date="2019-03" db="EMBL/GenBank/DDBJ databases">
        <title>Bacillus niacini sp. nov. a Nicotinate-Metabolizing Mesophile Isolated from Soil.</title>
        <authorList>
            <person name="Zhang G."/>
        </authorList>
    </citation>
    <scope>NUCLEOTIDE SEQUENCE [LARGE SCALE GENOMIC DNA]</scope>
    <source>
        <strain evidence="15 16">WN066</strain>
    </source>
</reference>
<dbReference type="InterPro" id="IPR011614">
    <property type="entry name" value="Catalase_core"/>
</dbReference>
<evidence type="ECO:0000313" key="16">
    <source>
        <dbReference type="Proteomes" id="UP000295132"/>
    </source>
</evidence>
<dbReference type="AlphaFoldDB" id="A0A4R5VHM1"/>
<evidence type="ECO:0000256" key="3">
    <source>
        <dbReference type="ARBA" id="ARBA00022559"/>
    </source>
</evidence>
<dbReference type="Pfam" id="PF06628">
    <property type="entry name" value="Catalase-rel"/>
    <property type="match status" value="1"/>
</dbReference>
<comment type="caution">
    <text evidence="15">The sequence shown here is derived from an EMBL/GenBank/DDBJ whole genome shotgun (WGS) entry which is preliminary data.</text>
</comment>
<dbReference type="SUPFAM" id="SSF56634">
    <property type="entry name" value="Heme-dependent catalase-like"/>
    <property type="match status" value="1"/>
</dbReference>
<evidence type="ECO:0000256" key="4">
    <source>
        <dbReference type="ARBA" id="ARBA00022617"/>
    </source>
</evidence>
<dbReference type="InterPro" id="IPR024712">
    <property type="entry name" value="Catalase_clade2"/>
</dbReference>
<comment type="similarity">
    <text evidence="9">Belongs to the catalase family.</text>
</comment>
<dbReference type="PANTHER" id="PTHR42821:SF1">
    <property type="entry name" value="CATALASE-B"/>
    <property type="match status" value="1"/>
</dbReference>
<keyword evidence="8 9" id="KW-0376">Hydrogen peroxide</keyword>
<dbReference type="InterPro" id="IPR024708">
    <property type="entry name" value="Catalase_AS"/>
</dbReference>
<dbReference type="GO" id="GO:0006979">
    <property type="term" value="P:response to oxidative stress"/>
    <property type="evidence" value="ECO:0007669"/>
    <property type="project" value="InterPro"/>
</dbReference>
<dbReference type="RefSeq" id="WP_133340471.1">
    <property type="nucleotide sequence ID" value="NZ_JAVGVR010000001.1"/>
</dbReference>
<feature type="binding site" description="axial binding residue" evidence="10">
    <location>
        <position position="368"/>
    </location>
    <ligand>
        <name>heme</name>
        <dbReference type="ChEBI" id="CHEBI:30413"/>
    </ligand>
    <ligandPart>
        <name>Fe</name>
        <dbReference type="ChEBI" id="CHEBI:18248"/>
    </ligandPart>
</feature>
<evidence type="ECO:0000256" key="11">
    <source>
        <dbReference type="PIRSR" id="PIRSR038927-3"/>
    </source>
</evidence>
<dbReference type="Proteomes" id="UP001178888">
    <property type="component" value="Unassembled WGS sequence"/>
</dbReference>
<dbReference type="SUPFAM" id="SSF52317">
    <property type="entry name" value="Class I glutamine amidotransferase-like"/>
    <property type="match status" value="1"/>
</dbReference>
<evidence type="ECO:0000259" key="13">
    <source>
        <dbReference type="SMART" id="SM01060"/>
    </source>
</evidence>
<evidence type="ECO:0000256" key="12">
    <source>
        <dbReference type="SAM" id="MobiDB-lite"/>
    </source>
</evidence>
<dbReference type="GO" id="GO:0042744">
    <property type="term" value="P:hydrogen peroxide catabolic process"/>
    <property type="evidence" value="ECO:0007669"/>
    <property type="project" value="UniProtKB-UniRule"/>
</dbReference>
<feature type="binding site" evidence="11">
    <location>
        <position position="364"/>
    </location>
    <ligand>
        <name>heme</name>
        <dbReference type="ChEBI" id="CHEBI:30413"/>
    </ligand>
</feature>
<evidence type="ECO:0000256" key="9">
    <source>
        <dbReference type="PIRNR" id="PIRNR038927"/>
    </source>
</evidence>
<dbReference type="Proteomes" id="UP000295132">
    <property type="component" value="Unassembled WGS sequence"/>
</dbReference>
<dbReference type="PRINTS" id="PR00067">
    <property type="entry name" value="CATALASE"/>
</dbReference>
<dbReference type="InterPro" id="IPR020835">
    <property type="entry name" value="Catalase_sf"/>
</dbReference>
<sequence length="686" mass="77642">MNYDDVSNERENQSNKKNEQLEEFRVQNAGNPLTTSAGLKPSNNDGILKAGTRGPALLQDFLFFDKLMHFDRERTPERVAHARGFGVHGTFQVYQSMKPYTKAGFLQNPSASTPVFVRFSTNHGGRGSIDSSRDLRGFAVKFYTDEGNWDLLSLNLPVFFVNDAQKFVDSHHAANPDPRTDMPTASAAQENFWDFVANNQESAHFIMWLMSDRTLPRSWRMMEGYAINSYRFINDQGTSRFVRFQWKPVLGVHSLLQEESLIIGGLDADFHRRDIYEAIQRGIYPEYEFGVQMIEEENEHAYEFDVLDPTKLWPEEIVPVHYIGKLTLNRNVDNFFAETEQSAFDPTNVVPGIGFSNDPILQGRLIAYRDTQMYRLGGPNINEIPINRPLCPFHNYQREGAHRQRIDIDQVNYYQNSLAGNTPSPTPVEQGGFDFYPEKIKGLATKAISDTFKDYFSQARLFWNSLSDVEKDHILQSFIFQLTKVKSQSVRQQIVDMFGNVDHTLASTIASNIDVRPPSTKQVSVSASSPALSQANTQHFPYTMRVAVLIGNGFPDQEVISVLNTLVEHGVFVEFVSDRLGTVTGAQGTTITLDQNFLATNPVLYDSLYVVGGRVQNQAAFDWNVKNFIQGTYKYYKPIGVATTGGSYIQPPKNGELEGVVFASSTNNFGEVFVRAIAKQRFWNRK</sequence>
<dbReference type="GO" id="GO:0004096">
    <property type="term" value="F:catalase activity"/>
    <property type="evidence" value="ECO:0007669"/>
    <property type="project" value="UniProtKB-UniRule"/>
</dbReference>
<feature type="binding site" evidence="11">
    <location>
        <position position="118"/>
    </location>
    <ligand>
        <name>heme</name>
        <dbReference type="ChEBI" id="CHEBI:30413"/>
    </ligand>
</feature>
<evidence type="ECO:0000256" key="5">
    <source>
        <dbReference type="ARBA" id="ARBA00022723"/>
    </source>
</evidence>
<accession>A0A4R5VHM1</accession>
<keyword evidence="3 9" id="KW-0575">Peroxidase</keyword>
<organism evidence="15 16">
    <name type="scientific">Bacillus salipaludis</name>
    <dbReference type="NCBI Taxonomy" id="2547811"/>
    <lineage>
        <taxon>Bacteria</taxon>
        <taxon>Bacillati</taxon>
        <taxon>Bacillota</taxon>
        <taxon>Bacilli</taxon>
        <taxon>Bacillales</taxon>
        <taxon>Bacillaceae</taxon>
        <taxon>Bacillus</taxon>
    </lineage>
</organism>
<dbReference type="InterPro" id="IPR010582">
    <property type="entry name" value="Catalase_immune_responsive"/>
</dbReference>
<dbReference type="Gene3D" id="1.20.1370.20">
    <property type="match status" value="1"/>
</dbReference>
<evidence type="ECO:0000256" key="8">
    <source>
        <dbReference type="ARBA" id="ARBA00023324"/>
    </source>
</evidence>
<dbReference type="InterPro" id="IPR043156">
    <property type="entry name" value="Catalase_clade2_helical"/>
</dbReference>
<dbReference type="Gene3D" id="3.40.50.880">
    <property type="match status" value="1"/>
</dbReference>
<feature type="binding site" evidence="11">
    <location>
        <position position="167"/>
    </location>
    <ligand>
        <name>heme</name>
        <dbReference type="ChEBI" id="CHEBI:30413"/>
    </ligand>
</feature>
<keyword evidence="6 9" id="KW-0560">Oxidoreductase</keyword>
<dbReference type="InterPro" id="IPR029062">
    <property type="entry name" value="Class_I_gatase-like"/>
</dbReference>
<comment type="function">
    <text evidence="9">Decomposes hydrogen peroxide into water and oxygen; serves to protect cells from the toxic effects of hydrogen peroxide.</text>
</comment>
<dbReference type="InterPro" id="IPR041399">
    <property type="entry name" value="Catalase_large_C"/>
</dbReference>
<evidence type="ECO:0000313" key="17">
    <source>
        <dbReference type="Proteomes" id="UP001178888"/>
    </source>
</evidence>
<dbReference type="PANTHER" id="PTHR42821">
    <property type="entry name" value="CATALASE"/>
    <property type="match status" value="1"/>
</dbReference>
<dbReference type="InterPro" id="IPR018028">
    <property type="entry name" value="Catalase"/>
</dbReference>
<dbReference type="Pfam" id="PF00199">
    <property type="entry name" value="Catalase"/>
    <property type="match status" value="1"/>
</dbReference>
<keyword evidence="4 9" id="KW-0349">Heme</keyword>
<evidence type="ECO:0000313" key="15">
    <source>
        <dbReference type="EMBL" id="TDK54224.1"/>
    </source>
</evidence>
<evidence type="ECO:0000256" key="10">
    <source>
        <dbReference type="PIRSR" id="PIRSR038927-2"/>
    </source>
</evidence>
<feature type="compositionally biased region" description="Basic and acidic residues" evidence="12">
    <location>
        <begin position="7"/>
        <end position="20"/>
    </location>
</feature>
<reference evidence="14" key="2">
    <citation type="submission" date="2023-08" db="EMBL/GenBank/DDBJ databases">
        <title>Nitrogen cycling bacteria in agricultural field soils.</title>
        <authorList>
            <person name="Jang J."/>
        </authorList>
    </citation>
    <scope>NUCLEOTIDE SEQUENCE</scope>
    <source>
        <strain evidence="14">PS3-36</strain>
    </source>
</reference>
<keyword evidence="5 9" id="KW-0479">Metal-binding</keyword>
<dbReference type="SMART" id="SM01060">
    <property type="entry name" value="Catalase"/>
    <property type="match status" value="1"/>
</dbReference>
<dbReference type="Pfam" id="PF18011">
    <property type="entry name" value="Catalase_C"/>
    <property type="match status" value="1"/>
</dbReference>
<dbReference type="GO" id="GO:0005829">
    <property type="term" value="C:cytosol"/>
    <property type="evidence" value="ECO:0007669"/>
    <property type="project" value="TreeGrafter"/>
</dbReference>
<dbReference type="PROSITE" id="PS00438">
    <property type="entry name" value="CATALASE_2"/>
    <property type="match status" value="1"/>
</dbReference>
<gene>
    <name evidence="15" type="ORF">E2K98_29520</name>
    <name evidence="14" type="ORF">RCG21_17130</name>
</gene>
<comment type="catalytic activity">
    <reaction evidence="9">
        <text>2 H2O2 = O2 + 2 H2O</text>
        <dbReference type="Rhea" id="RHEA:20309"/>
        <dbReference type="ChEBI" id="CHEBI:15377"/>
        <dbReference type="ChEBI" id="CHEBI:15379"/>
        <dbReference type="ChEBI" id="CHEBI:16240"/>
        <dbReference type="EC" id="1.11.1.6"/>
    </reaction>
</comment>
<dbReference type="EC" id="1.11.1.6" evidence="2 9"/>
<dbReference type="GO" id="GO:0020037">
    <property type="term" value="F:heme binding"/>
    <property type="evidence" value="ECO:0007669"/>
    <property type="project" value="UniProtKB-UniRule"/>
</dbReference>
<name>A0A4R5VHM1_9BACI</name>
<dbReference type="CDD" id="cd03132">
    <property type="entry name" value="GATase1_catalase"/>
    <property type="match status" value="1"/>
</dbReference>
<keyword evidence="17" id="KW-1185">Reference proteome</keyword>
<evidence type="ECO:0000313" key="14">
    <source>
        <dbReference type="EMBL" id="MDQ6598056.1"/>
    </source>
</evidence>
<keyword evidence="7 9" id="KW-0408">Iron</keyword>
<dbReference type="PIRSF" id="PIRSF038927">
    <property type="entry name" value="Catalase_clade2"/>
    <property type="match status" value="1"/>
</dbReference>
<evidence type="ECO:0000256" key="6">
    <source>
        <dbReference type="ARBA" id="ARBA00023002"/>
    </source>
</evidence>
<feature type="domain" description="Catalase core" evidence="13">
    <location>
        <begin position="34"/>
        <end position="422"/>
    </location>
</feature>
<protein>
    <recommendedName>
        <fullName evidence="2 9">Catalase</fullName>
        <ecNumber evidence="2 9">1.11.1.6</ecNumber>
    </recommendedName>
</protein>
<dbReference type="EMBL" id="SMYO01000051">
    <property type="protein sequence ID" value="TDK54224.1"/>
    <property type="molecule type" value="Genomic_DNA"/>
</dbReference>
<feature type="region of interest" description="Disordered" evidence="12">
    <location>
        <begin position="1"/>
        <end position="20"/>
    </location>
</feature>
<feature type="binding site" evidence="11">
    <location>
        <position position="375"/>
    </location>
    <ligand>
        <name>heme</name>
        <dbReference type="ChEBI" id="CHEBI:30413"/>
    </ligand>
</feature>
<proteinExistence type="inferred from homology"/>
<feature type="binding site" evidence="11">
    <location>
        <position position="78"/>
    </location>
    <ligand>
        <name>heme</name>
        <dbReference type="ChEBI" id="CHEBI:30413"/>
    </ligand>
</feature>
<comment type="cofactor">
    <cofactor evidence="1 9 10">
        <name>heme</name>
        <dbReference type="ChEBI" id="CHEBI:30413"/>
    </cofactor>
</comment>
<dbReference type="Gene3D" id="2.40.180.10">
    <property type="entry name" value="Catalase core domain"/>
    <property type="match status" value="1"/>
</dbReference>
<dbReference type="EMBL" id="JAVGVR010000001">
    <property type="protein sequence ID" value="MDQ6598056.1"/>
    <property type="molecule type" value="Genomic_DNA"/>
</dbReference>
<evidence type="ECO:0000256" key="2">
    <source>
        <dbReference type="ARBA" id="ARBA00012314"/>
    </source>
</evidence>